<accession>A0ABT0CF99</accession>
<organism evidence="2 3">
    <name type="scientific">Thermostichus vulcanus str. 'Rupite'</name>
    <dbReference type="NCBI Taxonomy" id="2813851"/>
    <lineage>
        <taxon>Bacteria</taxon>
        <taxon>Bacillati</taxon>
        <taxon>Cyanobacteriota</taxon>
        <taxon>Cyanophyceae</taxon>
        <taxon>Thermostichales</taxon>
        <taxon>Thermostichaceae</taxon>
        <taxon>Thermostichus</taxon>
    </lineage>
</organism>
<dbReference type="Proteomes" id="UP000830835">
    <property type="component" value="Unassembled WGS sequence"/>
</dbReference>
<evidence type="ECO:0000256" key="1">
    <source>
        <dbReference type="SAM" id="MobiDB-lite"/>
    </source>
</evidence>
<sequence>MTPHPSQTYARPQSFDRLLCLIATLAQYPGVGHLTGHSRLQELLIYLHSVATQQQIVLPPCSPHTLHKDLQTLRHYGILSNQMYRWGYYLGPSAMTEVEFNTALSALYSQATYQRDPQAQEVFNSISQRRWGKSQGSKGLAHFYPVRAQINRSITPTDPTQVSRRGSATRTLYSALDTLETAILKGEALQIHRISDPYQQGQSDPGSRSQKGSKSIWPLQLIHYDIAWYLAYEQCDTQHLVIGRLDRFDDQCQVLSLPTRSRSQQLQRLQQVHELLENGWGLFLGEPEEQRQELRGQLPLTEITVRFYGNTIAFIHEGGYRHPSQKILTSSGHSQYVDYQVRLPPRSHGEFLRWVNRFMGNVQILTPAGLAEQHAHWAEEQLQRYRSGKQSDPGSGSQKVT</sequence>
<comment type="caution">
    <text evidence="2">The sequence shown here is derived from an EMBL/GenBank/DDBJ whole genome shotgun (WGS) entry which is preliminary data.</text>
</comment>
<dbReference type="EMBL" id="JAFIRA010000067">
    <property type="protein sequence ID" value="MCJ2544460.1"/>
    <property type="molecule type" value="Genomic_DNA"/>
</dbReference>
<proteinExistence type="predicted"/>
<name>A0ABT0CF99_THEVL</name>
<evidence type="ECO:0000313" key="3">
    <source>
        <dbReference type="Proteomes" id="UP000830835"/>
    </source>
</evidence>
<reference evidence="2" key="1">
    <citation type="submission" date="2021-02" db="EMBL/GenBank/DDBJ databases">
        <title>The CRISPR/cas machinery reduction and long-range gene transfer in the hot spring cyanobacterium Synechococcus.</title>
        <authorList>
            <person name="Dvorak P."/>
            <person name="Jahodarova E."/>
            <person name="Hasler P."/>
            <person name="Poulickova A."/>
        </authorList>
    </citation>
    <scope>NUCLEOTIDE SEQUENCE</scope>
    <source>
        <strain evidence="2">Rupite</strain>
    </source>
</reference>
<keyword evidence="3" id="KW-1185">Reference proteome</keyword>
<gene>
    <name evidence="2" type="ORF">JX360_16365</name>
</gene>
<feature type="compositionally biased region" description="Polar residues" evidence="1">
    <location>
        <begin position="388"/>
        <end position="401"/>
    </location>
</feature>
<feature type="region of interest" description="Disordered" evidence="1">
    <location>
        <begin position="382"/>
        <end position="401"/>
    </location>
</feature>
<evidence type="ECO:0000313" key="2">
    <source>
        <dbReference type="EMBL" id="MCJ2544460.1"/>
    </source>
</evidence>
<dbReference type="RefSeq" id="WP_244353052.1">
    <property type="nucleotide sequence ID" value="NZ_JAFIRA010000067.1"/>
</dbReference>
<protein>
    <submittedName>
        <fullName evidence="2">WYL domain-containing protein</fullName>
    </submittedName>
</protein>